<evidence type="ECO:0000313" key="1">
    <source>
        <dbReference type="EMBL" id="PBK98153.1"/>
    </source>
</evidence>
<reference evidence="2" key="1">
    <citation type="journal article" date="2017" name="Nat. Ecol. Evol.">
        <title>Genome expansion and lineage-specific genetic innovations in the forest pathogenic fungi Armillaria.</title>
        <authorList>
            <person name="Sipos G."/>
            <person name="Prasanna A.N."/>
            <person name="Walter M.C."/>
            <person name="O'Connor E."/>
            <person name="Balint B."/>
            <person name="Krizsan K."/>
            <person name="Kiss B."/>
            <person name="Hess J."/>
            <person name="Varga T."/>
            <person name="Slot J."/>
            <person name="Riley R."/>
            <person name="Boka B."/>
            <person name="Rigling D."/>
            <person name="Barry K."/>
            <person name="Lee J."/>
            <person name="Mihaltcheva S."/>
            <person name="LaButti K."/>
            <person name="Lipzen A."/>
            <person name="Waldron R."/>
            <person name="Moloney N.M."/>
            <person name="Sperisen C."/>
            <person name="Kredics L."/>
            <person name="Vagvoelgyi C."/>
            <person name="Patrignani A."/>
            <person name="Fitzpatrick D."/>
            <person name="Nagy I."/>
            <person name="Doyle S."/>
            <person name="Anderson J.B."/>
            <person name="Grigoriev I.V."/>
            <person name="Gueldener U."/>
            <person name="Muensterkoetter M."/>
            <person name="Nagy L.G."/>
        </authorList>
    </citation>
    <scope>NUCLEOTIDE SEQUENCE [LARGE SCALE GENOMIC DNA]</scope>
    <source>
        <strain evidence="2">Ar21-2</strain>
    </source>
</reference>
<dbReference type="AlphaFoldDB" id="A0A2H3ECD3"/>
<protein>
    <submittedName>
        <fullName evidence="1">Uncharacterized protein</fullName>
    </submittedName>
</protein>
<organism evidence="1 2">
    <name type="scientific">Armillaria gallica</name>
    <name type="common">Bulbous honey fungus</name>
    <name type="synonym">Armillaria bulbosa</name>
    <dbReference type="NCBI Taxonomy" id="47427"/>
    <lineage>
        <taxon>Eukaryota</taxon>
        <taxon>Fungi</taxon>
        <taxon>Dikarya</taxon>
        <taxon>Basidiomycota</taxon>
        <taxon>Agaricomycotina</taxon>
        <taxon>Agaricomycetes</taxon>
        <taxon>Agaricomycetidae</taxon>
        <taxon>Agaricales</taxon>
        <taxon>Marasmiineae</taxon>
        <taxon>Physalacriaceae</taxon>
        <taxon>Armillaria</taxon>
    </lineage>
</organism>
<sequence>MRGWLAELAWNCWFAREGSASKLTVSSDDDQPWMGEKSIQIGTVTLVPLPGWHRNIAVCMSVVLPPFYLYGYPLPFYNVPDNPIYSVRRRQSL</sequence>
<dbReference type="EMBL" id="KZ293648">
    <property type="protein sequence ID" value="PBK98153.1"/>
    <property type="molecule type" value="Genomic_DNA"/>
</dbReference>
<evidence type="ECO:0000313" key="2">
    <source>
        <dbReference type="Proteomes" id="UP000217790"/>
    </source>
</evidence>
<name>A0A2H3ECD3_ARMGA</name>
<dbReference type="Proteomes" id="UP000217790">
    <property type="component" value="Unassembled WGS sequence"/>
</dbReference>
<dbReference type="InParanoid" id="A0A2H3ECD3"/>
<gene>
    <name evidence="1" type="ORF">ARMGADRAFT_569142</name>
</gene>
<accession>A0A2H3ECD3</accession>
<proteinExistence type="predicted"/>
<keyword evidence="2" id="KW-1185">Reference proteome</keyword>